<reference evidence="7 8" key="1">
    <citation type="submission" date="2011-02" db="EMBL/GenBank/DDBJ databases">
        <title>The Genome Sequence of Sphaeroforma arctica JP610.</title>
        <authorList>
            <consortium name="The Broad Institute Genome Sequencing Platform"/>
            <person name="Russ C."/>
            <person name="Cuomo C."/>
            <person name="Young S.K."/>
            <person name="Zeng Q."/>
            <person name="Gargeya S."/>
            <person name="Alvarado L."/>
            <person name="Berlin A."/>
            <person name="Chapman S.B."/>
            <person name="Chen Z."/>
            <person name="Freedman E."/>
            <person name="Gellesch M."/>
            <person name="Goldberg J."/>
            <person name="Griggs A."/>
            <person name="Gujja S."/>
            <person name="Heilman E."/>
            <person name="Heiman D."/>
            <person name="Howarth C."/>
            <person name="Mehta T."/>
            <person name="Neiman D."/>
            <person name="Pearson M."/>
            <person name="Roberts A."/>
            <person name="Saif S."/>
            <person name="Shea T."/>
            <person name="Shenoy N."/>
            <person name="Sisk P."/>
            <person name="Stolte C."/>
            <person name="Sykes S."/>
            <person name="White J."/>
            <person name="Yandava C."/>
            <person name="Burger G."/>
            <person name="Gray M.W."/>
            <person name="Holland P.W.H."/>
            <person name="King N."/>
            <person name="Lang F.B.F."/>
            <person name="Roger A.J."/>
            <person name="Ruiz-Trillo I."/>
            <person name="Haas B."/>
            <person name="Nusbaum C."/>
            <person name="Birren B."/>
        </authorList>
    </citation>
    <scope>NUCLEOTIDE SEQUENCE [LARGE SCALE GENOMIC DNA]</scope>
    <source>
        <strain evidence="7 8">JP610</strain>
    </source>
</reference>
<keyword evidence="8" id="KW-1185">Reference proteome</keyword>
<dbReference type="Gene3D" id="3.30.2410.10">
    <property type="entry name" value="Hect, E3 ligase catalytic domain"/>
    <property type="match status" value="1"/>
</dbReference>
<dbReference type="Gene3D" id="3.30.2160.10">
    <property type="entry name" value="Hect, E3 ligase catalytic domain"/>
    <property type="match status" value="1"/>
</dbReference>
<dbReference type="EC" id="2.3.2.26" evidence="2"/>
<dbReference type="PROSITE" id="PS50237">
    <property type="entry name" value="HECT"/>
    <property type="match status" value="1"/>
</dbReference>
<dbReference type="GO" id="GO:0000209">
    <property type="term" value="P:protein polyubiquitination"/>
    <property type="evidence" value="ECO:0007669"/>
    <property type="project" value="InterPro"/>
</dbReference>
<evidence type="ECO:0000313" key="7">
    <source>
        <dbReference type="EMBL" id="KNC83480.1"/>
    </source>
</evidence>
<dbReference type="GO" id="GO:0061630">
    <property type="term" value="F:ubiquitin protein ligase activity"/>
    <property type="evidence" value="ECO:0007669"/>
    <property type="project" value="UniProtKB-EC"/>
</dbReference>
<evidence type="ECO:0000256" key="2">
    <source>
        <dbReference type="ARBA" id="ARBA00012485"/>
    </source>
</evidence>
<dbReference type="GO" id="GO:0006511">
    <property type="term" value="P:ubiquitin-dependent protein catabolic process"/>
    <property type="evidence" value="ECO:0007669"/>
    <property type="project" value="TreeGrafter"/>
</dbReference>
<dbReference type="RefSeq" id="XP_014157382.1">
    <property type="nucleotide sequence ID" value="XM_014301907.1"/>
</dbReference>
<gene>
    <name evidence="7" type="ORF">SARC_04261</name>
</gene>
<evidence type="ECO:0000256" key="4">
    <source>
        <dbReference type="ARBA" id="ARBA00022786"/>
    </source>
</evidence>
<dbReference type="InterPro" id="IPR035983">
    <property type="entry name" value="Hect_E3_ubiquitin_ligase"/>
</dbReference>
<dbReference type="eggNOG" id="KOG4427">
    <property type="taxonomic scope" value="Eukaryota"/>
</dbReference>
<evidence type="ECO:0000256" key="5">
    <source>
        <dbReference type="PROSITE-ProRule" id="PRU00104"/>
    </source>
</evidence>
<dbReference type="AlphaFoldDB" id="A0A0L0G322"/>
<evidence type="ECO:0000256" key="1">
    <source>
        <dbReference type="ARBA" id="ARBA00000885"/>
    </source>
</evidence>
<dbReference type="Pfam" id="PF00632">
    <property type="entry name" value="HECT"/>
    <property type="match status" value="1"/>
</dbReference>
<dbReference type="InterPro" id="IPR044611">
    <property type="entry name" value="E3A/B/C-like"/>
</dbReference>
<dbReference type="OrthoDB" id="8068875at2759"/>
<dbReference type="PANTHER" id="PTHR45700">
    <property type="entry name" value="UBIQUITIN-PROTEIN LIGASE E3C"/>
    <property type="match status" value="1"/>
</dbReference>
<dbReference type="EMBL" id="KQ241830">
    <property type="protein sequence ID" value="KNC83480.1"/>
    <property type="molecule type" value="Genomic_DNA"/>
</dbReference>
<dbReference type="Gene3D" id="3.90.1750.10">
    <property type="entry name" value="Hect, E3 ligase catalytic domains"/>
    <property type="match status" value="1"/>
</dbReference>
<organism evidence="7 8">
    <name type="scientific">Sphaeroforma arctica JP610</name>
    <dbReference type="NCBI Taxonomy" id="667725"/>
    <lineage>
        <taxon>Eukaryota</taxon>
        <taxon>Ichthyosporea</taxon>
        <taxon>Ichthyophonida</taxon>
        <taxon>Sphaeroforma</taxon>
    </lineage>
</organism>
<dbReference type="InterPro" id="IPR000569">
    <property type="entry name" value="HECT_dom"/>
</dbReference>
<evidence type="ECO:0000259" key="6">
    <source>
        <dbReference type="PROSITE" id="PS50237"/>
    </source>
</evidence>
<name>A0A0L0G322_9EUKA</name>
<proteinExistence type="predicted"/>
<keyword evidence="4 5" id="KW-0833">Ubl conjugation pathway</keyword>
<dbReference type="FunFam" id="3.30.2160.10:FF:000002">
    <property type="entry name" value="Putative Ubiquitin-protein ligase E3C"/>
    <property type="match status" value="1"/>
</dbReference>
<feature type="active site" description="Glycyl thioester intermediate" evidence="5">
    <location>
        <position position="251"/>
    </location>
</feature>
<dbReference type="STRING" id="667725.A0A0L0G322"/>
<accession>A0A0L0G322</accession>
<dbReference type="GeneID" id="25904765"/>
<protein>
    <recommendedName>
        <fullName evidence="2">HECT-type E3 ubiquitin transferase</fullName>
        <ecNumber evidence="2">2.3.2.26</ecNumber>
    </recommendedName>
</protein>
<keyword evidence="3" id="KW-0808">Transferase</keyword>
<dbReference type="Proteomes" id="UP000054560">
    <property type="component" value="Unassembled WGS sequence"/>
</dbReference>
<sequence length="283" mass="31612">MLGKAVYEGVIEDVLLAHFFLNKILGRYNFRNELPSLDAELDKSLRFVKSYKGDLDDLCLTFSSDEDVFGETITTDLVPGGSAMAVTNDNVIMYIYLMADHRMNKAIEQQSKAFVKGFTEVIHRNWLRLFSATDIQTLIAGDGAGGVDINNLMEHTQYGGGYSSGHRTVRNLWSVVKDDLTPDQQRLFLKFVTSCSRPPALGFQTLQPQFTVILQPNEGNDARQTRPTLNMLTFGLVGTMDTSRLPTSSTCFNCLKLPPYKTRSNLKDRLLYAISAKAGFELA</sequence>
<dbReference type="SMART" id="SM00119">
    <property type="entry name" value="HECTc"/>
    <property type="match status" value="1"/>
</dbReference>
<dbReference type="SUPFAM" id="SSF56204">
    <property type="entry name" value="Hect, E3 ligase catalytic domain"/>
    <property type="match status" value="1"/>
</dbReference>
<dbReference type="PANTHER" id="PTHR45700:SF3">
    <property type="entry name" value="UBIQUITIN-PROTEIN LIGASE E3B"/>
    <property type="match status" value="1"/>
</dbReference>
<evidence type="ECO:0000256" key="3">
    <source>
        <dbReference type="ARBA" id="ARBA00022679"/>
    </source>
</evidence>
<evidence type="ECO:0000313" key="8">
    <source>
        <dbReference type="Proteomes" id="UP000054560"/>
    </source>
</evidence>
<comment type="catalytic activity">
    <reaction evidence="1">
        <text>S-ubiquitinyl-[E2 ubiquitin-conjugating enzyme]-L-cysteine + [acceptor protein]-L-lysine = [E2 ubiquitin-conjugating enzyme]-L-cysteine + N(6)-ubiquitinyl-[acceptor protein]-L-lysine.</text>
        <dbReference type="EC" id="2.3.2.26"/>
    </reaction>
</comment>
<feature type="domain" description="HECT" evidence="6">
    <location>
        <begin position="1"/>
        <end position="283"/>
    </location>
</feature>